<organism evidence="1 2">
    <name type="scientific">Candidatus Berkelbacteria bacterium RIFCSPLOWO2_01_FULL_50_28</name>
    <dbReference type="NCBI Taxonomy" id="1797471"/>
    <lineage>
        <taxon>Bacteria</taxon>
        <taxon>Candidatus Berkelbacteria</taxon>
    </lineage>
</organism>
<evidence type="ECO:0008006" key="3">
    <source>
        <dbReference type="Google" id="ProtNLM"/>
    </source>
</evidence>
<protein>
    <recommendedName>
        <fullName evidence="3">Septum formation initiator</fullName>
    </recommendedName>
</protein>
<gene>
    <name evidence="1" type="ORF">A3A71_04110</name>
</gene>
<comment type="caution">
    <text evidence="1">The sequence shown here is derived from an EMBL/GenBank/DDBJ whole genome shotgun (WGS) entry which is preliminary data.</text>
</comment>
<proteinExistence type="predicted"/>
<accession>A0A1F5EA77</accession>
<name>A0A1F5EA77_9BACT</name>
<dbReference type="Proteomes" id="UP000177481">
    <property type="component" value="Unassembled WGS sequence"/>
</dbReference>
<dbReference type="EMBL" id="MEZX01000003">
    <property type="protein sequence ID" value="OGD64319.1"/>
    <property type="molecule type" value="Genomic_DNA"/>
</dbReference>
<evidence type="ECO:0000313" key="1">
    <source>
        <dbReference type="EMBL" id="OGD64319.1"/>
    </source>
</evidence>
<dbReference type="AlphaFoldDB" id="A0A1F5EA77"/>
<dbReference type="STRING" id="1797471.A3A71_04110"/>
<evidence type="ECO:0000313" key="2">
    <source>
        <dbReference type="Proteomes" id="UP000177481"/>
    </source>
</evidence>
<reference evidence="1 2" key="1">
    <citation type="journal article" date="2016" name="Nat. Commun.">
        <title>Thousands of microbial genomes shed light on interconnected biogeochemical processes in an aquifer system.</title>
        <authorList>
            <person name="Anantharaman K."/>
            <person name="Brown C.T."/>
            <person name="Hug L.A."/>
            <person name="Sharon I."/>
            <person name="Castelle C.J."/>
            <person name="Probst A.J."/>
            <person name="Thomas B.C."/>
            <person name="Singh A."/>
            <person name="Wilkins M.J."/>
            <person name="Karaoz U."/>
            <person name="Brodie E.L."/>
            <person name="Williams K.H."/>
            <person name="Hubbard S.S."/>
            <person name="Banfield J.F."/>
        </authorList>
    </citation>
    <scope>NUCLEOTIDE SEQUENCE [LARGE SCALE GENOMIC DNA]</scope>
</reference>
<sequence>MLDLLPMAAFLRHNLARLALAVFFVFAVYSNARLIIRNHEIGSRLDSAKQKTAELETQKKKLELLIDYYKTATYKELEARRRLGLRKTNEKVLLVKGLPKEPSSGSIVSDQIYHDAAPVREKPESSLSKWWKYFFGS</sequence>